<dbReference type="EMBL" id="MNUY01000008">
    <property type="protein sequence ID" value="OIO15503.1"/>
    <property type="molecule type" value="Genomic_DNA"/>
</dbReference>
<dbReference type="PANTHER" id="PTHR45753">
    <property type="entry name" value="ORNITHINE CARBAMOYLTRANSFERASE, MITOCHONDRIAL"/>
    <property type="match status" value="1"/>
</dbReference>
<evidence type="ECO:0000313" key="5">
    <source>
        <dbReference type="EMBL" id="OIO15503.1"/>
    </source>
</evidence>
<feature type="domain" description="Aspartate/ornithine carbamoyltransferase carbamoyl-P binding" evidence="4">
    <location>
        <begin position="5"/>
        <end position="172"/>
    </location>
</feature>
<dbReference type="Proteomes" id="UP000183120">
    <property type="component" value="Unassembled WGS sequence"/>
</dbReference>
<dbReference type="Gene3D" id="3.40.50.1370">
    <property type="entry name" value="Aspartate/ornithine carbamoyltransferase"/>
    <property type="match status" value="2"/>
</dbReference>
<sequence>MSNIKHFYNTADFPPEEIFKLINLALDLKTGKKKKYLDGKILAMLFFNPSLRTRVSFAVAMQKLGGVALDLSVKEGSYTFEFEKGVRMDKDTIEHVKEAAGVLSRYCNGLAIRASELITTSKVSVEVAGWEQAKKDKVMKAFMEYASVPVINMESNLYHPCQGLGDAMTIKEKFGVTSGKKYVLTWVYHPKALPMATPNSEILTACDLGMDAVIVHPKGWELDERIIASMERRSKEAGGSLSVGSSMEECLENADIVCAKSWGALKYYGNWEEEKKLKVGLKNWIVDQKKMEMTNNAYFMHCLPVRRNVEVTDEVIDGKNSIVIDQAENRLWVQMAILTTLLGGSDQI</sequence>
<comment type="caution">
    <text evidence="5">The sequence shown here is derived from an EMBL/GenBank/DDBJ whole genome shotgun (WGS) entry which is preliminary data.</text>
</comment>
<evidence type="ECO:0000313" key="6">
    <source>
        <dbReference type="Proteomes" id="UP000183120"/>
    </source>
</evidence>
<protein>
    <recommendedName>
        <fullName evidence="7">N-acetylornithine carbamoyltransferase</fullName>
    </recommendedName>
</protein>
<reference evidence="5 6" key="1">
    <citation type="journal article" date="2016" name="Environ. Microbiol.">
        <title>Genomic resolution of a cold subsurface aquifer community provides metabolic insights for novel microbes adapted to high CO concentrations.</title>
        <authorList>
            <person name="Probst A.J."/>
            <person name="Castelle C.J."/>
            <person name="Singh A."/>
            <person name="Brown C.T."/>
            <person name="Anantharaman K."/>
            <person name="Sharon I."/>
            <person name="Hug L.A."/>
            <person name="Burstein D."/>
            <person name="Emerson J.B."/>
            <person name="Thomas B.C."/>
            <person name="Banfield J.F."/>
        </authorList>
    </citation>
    <scope>NUCLEOTIDE SEQUENCE [LARGE SCALE GENOMIC DNA]</scope>
    <source>
        <strain evidence="5">CG1_02_37_22</strain>
    </source>
</reference>
<evidence type="ECO:0000259" key="3">
    <source>
        <dbReference type="Pfam" id="PF00185"/>
    </source>
</evidence>
<keyword evidence="1 2" id="KW-0808">Transferase</keyword>
<proteinExistence type="inferred from homology"/>
<dbReference type="GO" id="GO:0042450">
    <property type="term" value="P:L-arginine biosynthetic process via ornithine"/>
    <property type="evidence" value="ECO:0007669"/>
    <property type="project" value="TreeGrafter"/>
</dbReference>
<evidence type="ECO:0000259" key="4">
    <source>
        <dbReference type="Pfam" id="PF02729"/>
    </source>
</evidence>
<dbReference type="GO" id="GO:0016597">
    <property type="term" value="F:amino acid binding"/>
    <property type="evidence" value="ECO:0007669"/>
    <property type="project" value="InterPro"/>
</dbReference>
<evidence type="ECO:0008006" key="7">
    <source>
        <dbReference type="Google" id="ProtNLM"/>
    </source>
</evidence>
<comment type="similarity">
    <text evidence="2">Belongs to the aspartate/ornithine carbamoyltransferase superfamily.</text>
</comment>
<name>A0A1J4TZL4_9BACT</name>
<organism evidence="5 6">
    <name type="scientific">Candidatus Gottesmanbacteria bacterium CG1_02_37_22</name>
    <dbReference type="NCBI Taxonomy" id="1805209"/>
    <lineage>
        <taxon>Bacteria</taxon>
        <taxon>Candidatus Gottesmaniibacteriota</taxon>
    </lineage>
</organism>
<dbReference type="InterPro" id="IPR006131">
    <property type="entry name" value="Asp_carbamoyltransf_Asp/Orn-bd"/>
</dbReference>
<dbReference type="InterPro" id="IPR036901">
    <property type="entry name" value="Asp/Orn_carbamoylTrfase_sf"/>
</dbReference>
<accession>A0A1J4TZL4</accession>
<feature type="domain" description="Aspartate/ornithine carbamoyltransferase Asp/Orn-binding" evidence="3">
    <location>
        <begin position="199"/>
        <end position="340"/>
    </location>
</feature>
<dbReference type="InterPro" id="IPR006132">
    <property type="entry name" value="Asp/Orn_carbamoyltranf_P-bd"/>
</dbReference>
<dbReference type="Pfam" id="PF02729">
    <property type="entry name" value="OTCace_N"/>
    <property type="match status" value="1"/>
</dbReference>
<dbReference type="SUPFAM" id="SSF53671">
    <property type="entry name" value="Aspartate/ornithine carbamoyltransferase"/>
    <property type="match status" value="1"/>
</dbReference>
<dbReference type="PANTHER" id="PTHR45753:SF3">
    <property type="entry name" value="ORNITHINE TRANSCARBAMYLASE, MITOCHONDRIAL"/>
    <property type="match status" value="1"/>
</dbReference>
<dbReference type="PRINTS" id="PR00101">
    <property type="entry name" value="ATCASE"/>
</dbReference>
<dbReference type="Pfam" id="PF00185">
    <property type="entry name" value="OTCace"/>
    <property type="match status" value="1"/>
</dbReference>
<dbReference type="GO" id="GO:0019240">
    <property type="term" value="P:citrulline biosynthetic process"/>
    <property type="evidence" value="ECO:0007669"/>
    <property type="project" value="TreeGrafter"/>
</dbReference>
<dbReference type="NCBIfam" id="NF003384">
    <property type="entry name" value="PRK04523.1"/>
    <property type="match status" value="1"/>
</dbReference>
<dbReference type="GO" id="GO:0004585">
    <property type="term" value="F:ornithine carbamoyltransferase activity"/>
    <property type="evidence" value="ECO:0007669"/>
    <property type="project" value="TreeGrafter"/>
</dbReference>
<dbReference type="InterPro" id="IPR006130">
    <property type="entry name" value="Asp/Orn_carbamoylTrfase"/>
</dbReference>
<dbReference type="STRING" id="1805209.AUJ73_00510"/>
<gene>
    <name evidence="5" type="ORF">AUJ73_00510</name>
</gene>
<evidence type="ECO:0000256" key="2">
    <source>
        <dbReference type="RuleBase" id="RU003634"/>
    </source>
</evidence>
<dbReference type="PRINTS" id="PR00100">
    <property type="entry name" value="AOTCASE"/>
</dbReference>
<dbReference type="AlphaFoldDB" id="A0A1J4TZL4"/>
<evidence type="ECO:0000256" key="1">
    <source>
        <dbReference type="ARBA" id="ARBA00022679"/>
    </source>
</evidence>